<name>A0A2P6SC04_ROSCH</name>
<evidence type="ECO:0000256" key="9">
    <source>
        <dbReference type="ARBA" id="ARBA00022989"/>
    </source>
</evidence>
<evidence type="ECO:0000256" key="10">
    <source>
        <dbReference type="ARBA" id="ARBA00023136"/>
    </source>
</evidence>
<dbReference type="Gramene" id="PRQ56215">
    <property type="protein sequence ID" value="PRQ56215"/>
    <property type="gene ID" value="RchiOBHm_Chr1g0333351"/>
</dbReference>
<evidence type="ECO:0000256" key="6">
    <source>
        <dbReference type="ARBA" id="ARBA00022741"/>
    </source>
</evidence>
<reference evidence="14 15" key="1">
    <citation type="journal article" date="2018" name="Nat. Genet.">
        <title>The Rosa genome provides new insights in the design of modern roses.</title>
        <authorList>
            <person name="Bendahmane M."/>
        </authorList>
    </citation>
    <scope>NUCLEOTIDE SEQUENCE [LARGE SCALE GENOMIC DNA]</scope>
    <source>
        <strain evidence="15">cv. Old Blush</strain>
    </source>
</reference>
<dbReference type="EC" id="3.1.4.46" evidence="14"/>
<evidence type="ECO:0000313" key="15">
    <source>
        <dbReference type="Proteomes" id="UP000238479"/>
    </source>
</evidence>
<dbReference type="GO" id="GO:0030247">
    <property type="term" value="F:polysaccharide binding"/>
    <property type="evidence" value="ECO:0007669"/>
    <property type="project" value="InterPro"/>
</dbReference>
<evidence type="ECO:0000256" key="5">
    <source>
        <dbReference type="ARBA" id="ARBA00022729"/>
    </source>
</evidence>
<proteinExistence type="predicted"/>
<keyword evidence="5 12" id="KW-0732">Signal</keyword>
<evidence type="ECO:0000259" key="13">
    <source>
        <dbReference type="PROSITE" id="PS50011"/>
    </source>
</evidence>
<evidence type="ECO:0000256" key="1">
    <source>
        <dbReference type="ARBA" id="ARBA00004479"/>
    </source>
</evidence>
<dbReference type="FunFam" id="1.10.510.10:FF:000590">
    <property type="entry name" value="PR5-like receptor kinase"/>
    <property type="match status" value="1"/>
</dbReference>
<keyword evidence="10" id="KW-0472">Membrane</keyword>
<keyword evidence="9" id="KW-1133">Transmembrane helix</keyword>
<comment type="subcellular location">
    <subcellularLocation>
        <location evidence="1">Membrane</location>
        <topology evidence="1">Single-pass type I membrane protein</topology>
    </subcellularLocation>
</comment>
<dbReference type="EMBL" id="PDCK01000039">
    <property type="protein sequence ID" value="PRQ56215.1"/>
    <property type="molecule type" value="Genomic_DNA"/>
</dbReference>
<evidence type="ECO:0000313" key="14">
    <source>
        <dbReference type="EMBL" id="PRQ56215.1"/>
    </source>
</evidence>
<feature type="signal peptide" evidence="12">
    <location>
        <begin position="1"/>
        <end position="24"/>
    </location>
</feature>
<dbReference type="PROSITE" id="PS00108">
    <property type="entry name" value="PROTEIN_KINASE_ST"/>
    <property type="match status" value="1"/>
</dbReference>
<evidence type="ECO:0000256" key="2">
    <source>
        <dbReference type="ARBA" id="ARBA00022527"/>
    </source>
</evidence>
<keyword evidence="4" id="KW-0812">Transmembrane</keyword>
<keyword evidence="11" id="KW-0325">Glycoprotein</keyword>
<keyword evidence="7 14" id="KW-0418">Kinase</keyword>
<dbReference type="PROSITE" id="PS50011">
    <property type="entry name" value="PROTEIN_KINASE_DOM"/>
    <property type="match status" value="1"/>
</dbReference>
<evidence type="ECO:0000256" key="7">
    <source>
        <dbReference type="ARBA" id="ARBA00022777"/>
    </source>
</evidence>
<keyword evidence="14" id="KW-0378">Hydrolase</keyword>
<feature type="chain" id="PRO_5015135632" evidence="12">
    <location>
        <begin position="25"/>
        <end position="630"/>
    </location>
</feature>
<dbReference type="InterPro" id="IPR025287">
    <property type="entry name" value="WAK_GUB"/>
</dbReference>
<keyword evidence="2" id="KW-0723">Serine/threonine-protein kinase</keyword>
<organism evidence="14 15">
    <name type="scientific">Rosa chinensis</name>
    <name type="common">China rose</name>
    <dbReference type="NCBI Taxonomy" id="74649"/>
    <lineage>
        <taxon>Eukaryota</taxon>
        <taxon>Viridiplantae</taxon>
        <taxon>Streptophyta</taxon>
        <taxon>Embryophyta</taxon>
        <taxon>Tracheophyta</taxon>
        <taxon>Spermatophyta</taxon>
        <taxon>Magnoliopsida</taxon>
        <taxon>eudicotyledons</taxon>
        <taxon>Gunneridae</taxon>
        <taxon>Pentapetalae</taxon>
        <taxon>rosids</taxon>
        <taxon>fabids</taxon>
        <taxon>Rosales</taxon>
        <taxon>Rosaceae</taxon>
        <taxon>Rosoideae</taxon>
        <taxon>Rosoideae incertae sedis</taxon>
        <taxon>Rosa</taxon>
    </lineage>
</organism>
<dbReference type="Pfam" id="PF00069">
    <property type="entry name" value="Pkinase"/>
    <property type="match status" value="1"/>
</dbReference>
<dbReference type="InterPro" id="IPR000719">
    <property type="entry name" value="Prot_kinase_dom"/>
</dbReference>
<keyword evidence="6" id="KW-0547">Nucleotide-binding</keyword>
<comment type="caution">
    <text evidence="14">The sequence shown here is derived from an EMBL/GenBank/DDBJ whole genome shotgun (WGS) entry which is preliminary data.</text>
</comment>
<evidence type="ECO:0000256" key="8">
    <source>
        <dbReference type="ARBA" id="ARBA00022840"/>
    </source>
</evidence>
<protein>
    <submittedName>
        <fullName evidence="14">Putative glycerophosphodiester phosphodiesterase, protein kinase RLK-Pelle-LRK10L-2 family</fullName>
        <ecNumber evidence="14">3.1.4.46</ecNumber>
    </submittedName>
</protein>
<dbReference type="SMART" id="SM00220">
    <property type="entry name" value="S_TKc"/>
    <property type="match status" value="1"/>
</dbReference>
<feature type="domain" description="Protein kinase" evidence="13">
    <location>
        <begin position="313"/>
        <end position="598"/>
    </location>
</feature>
<keyword evidence="3" id="KW-0808">Transferase</keyword>
<dbReference type="InterPro" id="IPR045874">
    <property type="entry name" value="LRK10/LRL21-25-like"/>
</dbReference>
<dbReference type="OMA" id="MTESFKE"/>
<keyword evidence="8" id="KW-0067">ATP-binding</keyword>
<dbReference type="GO" id="GO:0008889">
    <property type="term" value="F:glycerophosphodiester phosphodiesterase activity"/>
    <property type="evidence" value="ECO:0007669"/>
    <property type="project" value="UniProtKB-EC"/>
</dbReference>
<evidence type="ECO:0000256" key="3">
    <source>
        <dbReference type="ARBA" id="ARBA00022679"/>
    </source>
</evidence>
<sequence length="630" mass="70785">MGISGISWSLALVVVSLFFQTCNANTKDDSPKCTSSCGNIHNISYPFRLKHDPKHCSSRFTLLCENNITILDQSAVGRFYVQAINYENQTIRVVDPDLFQNNNCSSIPHNRLPFLSGRAMYSYALFSTPIFFLKCNNPVKSFMYVDTAPCINTSAGTASSLASPESPPNTYGYVKVGDMEVGDLNEGCSTEWMASAMLNSFNLYNSSYKYIHNALVYGFELHYTISEPCEQWSTNAKCFPRSTKGYKWLPSNSTGLLFLVKFILGTPFVTVILIKKWRTRHLSSYRTIEDFLHNGSNFVPIRYSFSEVKKMSNNFKNKLGEGGYGSVFKGVLRSGRFGAIKMMANSKSSGQDFVSEVATIGRIHHVNVVQLIGYCVEGSKRALVYDFMPNGSLDKYIFSNAETIPLSVKKMYEISLGVAQGIEYLHQGCEMQILHFDIKPHNILLDENFIPKVSDFGLAKLYSTDDSIVSLTAARGTMGYIAPELFYKNIGGVSYKADVYSFGMLLMEMASKRKNFKELAGHESQTYFPSWVYDQCEKGRDLEMGDATDEEKKIIKRMVVTALWCIQMNPSHRPSMRKVREMLEGDVELLQMPPNPFTCSEEIQIPLADVQNNIDPTCSNAELTCTLSAR</sequence>
<dbReference type="GO" id="GO:0016020">
    <property type="term" value="C:membrane"/>
    <property type="evidence" value="ECO:0007669"/>
    <property type="project" value="UniProtKB-SubCell"/>
</dbReference>
<dbReference type="InterPro" id="IPR008271">
    <property type="entry name" value="Ser/Thr_kinase_AS"/>
</dbReference>
<dbReference type="Pfam" id="PF13947">
    <property type="entry name" value="GUB_WAK_bind"/>
    <property type="match status" value="1"/>
</dbReference>
<dbReference type="InterPro" id="IPR011009">
    <property type="entry name" value="Kinase-like_dom_sf"/>
</dbReference>
<dbReference type="GO" id="GO:0004674">
    <property type="term" value="F:protein serine/threonine kinase activity"/>
    <property type="evidence" value="ECO:0007669"/>
    <property type="project" value="UniProtKB-KW"/>
</dbReference>
<dbReference type="FunFam" id="3.30.200.20:FF:000178">
    <property type="entry name" value="serine/threonine-protein kinase PBS1-like"/>
    <property type="match status" value="1"/>
</dbReference>
<dbReference type="Proteomes" id="UP000238479">
    <property type="component" value="Chromosome 1"/>
</dbReference>
<dbReference type="SUPFAM" id="SSF56112">
    <property type="entry name" value="Protein kinase-like (PK-like)"/>
    <property type="match status" value="1"/>
</dbReference>
<evidence type="ECO:0000256" key="4">
    <source>
        <dbReference type="ARBA" id="ARBA00022692"/>
    </source>
</evidence>
<dbReference type="Gene3D" id="3.30.200.20">
    <property type="entry name" value="Phosphorylase Kinase, domain 1"/>
    <property type="match status" value="1"/>
</dbReference>
<keyword evidence="15" id="KW-1185">Reference proteome</keyword>
<dbReference type="AlphaFoldDB" id="A0A2P6SC04"/>
<evidence type="ECO:0000256" key="11">
    <source>
        <dbReference type="ARBA" id="ARBA00023180"/>
    </source>
</evidence>
<dbReference type="GO" id="GO:0005524">
    <property type="term" value="F:ATP binding"/>
    <property type="evidence" value="ECO:0007669"/>
    <property type="project" value="UniProtKB-KW"/>
</dbReference>
<accession>A0A2P6SC04</accession>
<evidence type="ECO:0000256" key="12">
    <source>
        <dbReference type="SAM" id="SignalP"/>
    </source>
</evidence>
<dbReference type="Gene3D" id="1.10.510.10">
    <property type="entry name" value="Transferase(Phosphotransferase) domain 1"/>
    <property type="match status" value="1"/>
</dbReference>
<gene>
    <name evidence="14" type="ORF">RchiOBHm_Chr1g0333351</name>
</gene>
<dbReference type="PANTHER" id="PTHR27009">
    <property type="entry name" value="RUST RESISTANCE KINASE LR10-RELATED"/>
    <property type="match status" value="1"/>
</dbReference>